<dbReference type="GO" id="GO:0016592">
    <property type="term" value="C:mediator complex"/>
    <property type="evidence" value="ECO:0007669"/>
    <property type="project" value="InterPro"/>
</dbReference>
<comment type="similarity">
    <text evidence="2">Belongs to the Mediator complex subunit 22 family.</text>
</comment>
<dbReference type="OrthoDB" id="203279at2759"/>
<keyword evidence="3" id="KW-0805">Transcription regulation</keyword>
<evidence type="ECO:0000256" key="2">
    <source>
        <dbReference type="ARBA" id="ARBA00005942"/>
    </source>
</evidence>
<dbReference type="GO" id="GO:0003712">
    <property type="term" value="F:transcription coregulator activity"/>
    <property type="evidence" value="ECO:0007669"/>
    <property type="project" value="InterPro"/>
</dbReference>
<organism evidence="7 8">
    <name type="scientific">Gomphillus americanus</name>
    <dbReference type="NCBI Taxonomy" id="1940652"/>
    <lineage>
        <taxon>Eukaryota</taxon>
        <taxon>Fungi</taxon>
        <taxon>Dikarya</taxon>
        <taxon>Ascomycota</taxon>
        <taxon>Pezizomycotina</taxon>
        <taxon>Lecanoromycetes</taxon>
        <taxon>OSLEUM clade</taxon>
        <taxon>Ostropomycetidae</taxon>
        <taxon>Ostropales</taxon>
        <taxon>Graphidaceae</taxon>
        <taxon>Gomphilloideae</taxon>
        <taxon>Gomphillus</taxon>
    </lineage>
</organism>
<evidence type="ECO:0000256" key="3">
    <source>
        <dbReference type="ARBA" id="ARBA00023015"/>
    </source>
</evidence>
<keyword evidence="4" id="KW-0804">Transcription</keyword>
<evidence type="ECO:0008006" key="9">
    <source>
        <dbReference type="Google" id="ProtNLM"/>
    </source>
</evidence>
<dbReference type="Proteomes" id="UP000664169">
    <property type="component" value="Unassembled WGS sequence"/>
</dbReference>
<comment type="caution">
    <text evidence="7">The sequence shown here is derived from an EMBL/GenBank/DDBJ whole genome shotgun (WGS) entry which is preliminary data.</text>
</comment>
<evidence type="ECO:0000313" key="8">
    <source>
        <dbReference type="Proteomes" id="UP000664169"/>
    </source>
</evidence>
<gene>
    <name evidence="7" type="ORF">GOMPHAMPRED_003122</name>
</gene>
<feature type="region of interest" description="Disordered" evidence="6">
    <location>
        <begin position="39"/>
        <end position="69"/>
    </location>
</feature>
<evidence type="ECO:0000256" key="1">
    <source>
        <dbReference type="ARBA" id="ARBA00004123"/>
    </source>
</evidence>
<protein>
    <recommendedName>
        <fullName evidence="9">Mediator of RNA polymerase II transcription subunit 22</fullName>
    </recommendedName>
</protein>
<sequence length="134" mass="14369">MSNLLTNQQAPLSSAALNETLHQQVEHLVRQFNTLITLASSGSSSSQPGSPSEGQSSSQGHVPPSLPSAAVQTYRITAETQALITSIESLTALTRRMKEAWVFGELETIGASKDGEERTEKTVREVVEGFLRSG</sequence>
<evidence type="ECO:0000256" key="5">
    <source>
        <dbReference type="ARBA" id="ARBA00023242"/>
    </source>
</evidence>
<comment type="subcellular location">
    <subcellularLocation>
        <location evidence="1">Nucleus</location>
    </subcellularLocation>
</comment>
<accession>A0A8H3EHE9</accession>
<dbReference type="EMBL" id="CAJPDQ010000002">
    <property type="protein sequence ID" value="CAF9905343.1"/>
    <property type="molecule type" value="Genomic_DNA"/>
</dbReference>
<reference evidence="7" key="1">
    <citation type="submission" date="2021-03" db="EMBL/GenBank/DDBJ databases">
        <authorList>
            <person name="Tagirdzhanova G."/>
        </authorList>
    </citation>
    <scope>NUCLEOTIDE SEQUENCE</scope>
</reference>
<feature type="compositionally biased region" description="Low complexity" evidence="6">
    <location>
        <begin position="40"/>
        <end position="60"/>
    </location>
</feature>
<keyword evidence="5" id="KW-0539">Nucleus</keyword>
<evidence type="ECO:0000313" key="7">
    <source>
        <dbReference type="EMBL" id="CAF9905343.1"/>
    </source>
</evidence>
<proteinExistence type="inferred from homology"/>
<dbReference type="GO" id="GO:0006357">
    <property type="term" value="P:regulation of transcription by RNA polymerase II"/>
    <property type="evidence" value="ECO:0007669"/>
    <property type="project" value="InterPro"/>
</dbReference>
<name>A0A8H3EHE9_9LECA</name>
<dbReference type="AlphaFoldDB" id="A0A8H3EHE9"/>
<dbReference type="Gene3D" id="6.10.280.160">
    <property type="entry name" value="Mediator of RNA polymerase II transcription subunit 22"/>
    <property type="match status" value="1"/>
</dbReference>
<keyword evidence="8" id="KW-1185">Reference proteome</keyword>
<evidence type="ECO:0000256" key="6">
    <source>
        <dbReference type="SAM" id="MobiDB-lite"/>
    </source>
</evidence>
<dbReference type="InterPro" id="IPR009332">
    <property type="entry name" value="Med22"/>
</dbReference>
<dbReference type="Pfam" id="PF06179">
    <property type="entry name" value="Med22"/>
    <property type="match status" value="1"/>
</dbReference>
<evidence type="ECO:0000256" key="4">
    <source>
        <dbReference type="ARBA" id="ARBA00023163"/>
    </source>
</evidence>